<proteinExistence type="predicted"/>
<dbReference type="GO" id="GO:0034116">
    <property type="term" value="P:positive regulation of heterotypic cell-cell adhesion"/>
    <property type="evidence" value="ECO:0007669"/>
    <property type="project" value="TreeGrafter"/>
</dbReference>
<evidence type="ECO:0000313" key="7">
    <source>
        <dbReference type="EMBL" id="KAJ8024736.1"/>
    </source>
</evidence>
<feature type="signal peptide" evidence="5">
    <location>
        <begin position="1"/>
        <end position="19"/>
    </location>
</feature>
<evidence type="ECO:0000259" key="6">
    <source>
        <dbReference type="PROSITE" id="PS51406"/>
    </source>
</evidence>
<dbReference type="InterPro" id="IPR020837">
    <property type="entry name" value="Fibrinogen_CS"/>
</dbReference>
<keyword evidence="5" id="KW-0732">Signal</keyword>
<dbReference type="InterPro" id="IPR037579">
    <property type="entry name" value="FIB_ANG-like"/>
</dbReference>
<name>A0A9Q0YSF9_HOLLE</name>
<reference evidence="7" key="1">
    <citation type="submission" date="2021-10" db="EMBL/GenBank/DDBJ databases">
        <title>Tropical sea cucumber genome reveals ecological adaptation and Cuvierian tubules defense mechanism.</title>
        <authorList>
            <person name="Chen T."/>
        </authorList>
    </citation>
    <scope>NUCLEOTIDE SEQUENCE</scope>
    <source>
        <strain evidence="7">Nanhai2018</strain>
        <tissue evidence="7">Muscle</tissue>
    </source>
</reference>
<dbReference type="EMBL" id="JAIZAY010000018">
    <property type="protein sequence ID" value="KAJ8024736.1"/>
    <property type="molecule type" value="Genomic_DNA"/>
</dbReference>
<feature type="chain" id="PRO_5040223537" evidence="5">
    <location>
        <begin position="20"/>
        <end position="317"/>
    </location>
</feature>
<comment type="caution">
    <text evidence="7">The sequence shown here is derived from an EMBL/GenBank/DDBJ whole genome shotgun (WGS) entry which is preliminary data.</text>
</comment>
<sequence>MKVWSLCIIVLSCFGAVFGQFQLGAETAAIAIGTDTPTCELTAKALEDIRETKAKIVDVITKLKAYATSIGLEIPTDEPEVVITPEEPTDTTETRPVVFTNCKDILDAGYVTDGVYAVTIEGYDSPVNVYCDMTTDFGGWTQVFQRRLDGSVDFNRTFDEYTVGFGNLLGEFWLGNELISTITMTTPMELRIDMSDFDDVSAFAKYNTFRLDGVNKNFRLNVGGYEGTAGNSLGYHHKSLFSTFDSDNDVSPTRNCALIHNGGWWFKNCLRSNLNGVYFPEGFNVSYAEGIEWSRFRGLRYSLKFTEMKIRPVSNEI</sequence>
<evidence type="ECO:0000313" key="8">
    <source>
        <dbReference type="Proteomes" id="UP001152320"/>
    </source>
</evidence>
<keyword evidence="8" id="KW-1185">Reference proteome</keyword>
<dbReference type="PANTHER" id="PTHR47221:SF5">
    <property type="entry name" value="FIBRINOGEN C-TERMINAL DOMAIN-CONTAINING PROTEIN"/>
    <property type="match status" value="1"/>
</dbReference>
<dbReference type="Proteomes" id="UP001152320">
    <property type="component" value="Chromosome 18"/>
</dbReference>
<evidence type="ECO:0000256" key="1">
    <source>
        <dbReference type="ARBA" id="ARBA00004613"/>
    </source>
</evidence>
<dbReference type="OrthoDB" id="6145874at2759"/>
<dbReference type="NCBIfam" id="NF040941">
    <property type="entry name" value="GGGWT_bact"/>
    <property type="match status" value="1"/>
</dbReference>
<organism evidence="7 8">
    <name type="scientific">Holothuria leucospilota</name>
    <name type="common">Black long sea cucumber</name>
    <name type="synonym">Mertensiothuria leucospilota</name>
    <dbReference type="NCBI Taxonomy" id="206669"/>
    <lineage>
        <taxon>Eukaryota</taxon>
        <taxon>Metazoa</taxon>
        <taxon>Echinodermata</taxon>
        <taxon>Eleutherozoa</taxon>
        <taxon>Echinozoa</taxon>
        <taxon>Holothuroidea</taxon>
        <taxon>Aspidochirotacea</taxon>
        <taxon>Aspidochirotida</taxon>
        <taxon>Holothuriidae</taxon>
        <taxon>Holothuria</taxon>
    </lineage>
</organism>
<dbReference type="AlphaFoldDB" id="A0A9Q0YSF9"/>
<dbReference type="SUPFAM" id="SSF56496">
    <property type="entry name" value="Fibrinogen C-terminal domain-like"/>
    <property type="match status" value="1"/>
</dbReference>
<dbReference type="PROSITE" id="PS00514">
    <property type="entry name" value="FIBRINOGEN_C_1"/>
    <property type="match status" value="1"/>
</dbReference>
<dbReference type="InterPro" id="IPR014716">
    <property type="entry name" value="Fibrinogen_a/b/g_C_1"/>
</dbReference>
<evidence type="ECO:0000256" key="2">
    <source>
        <dbReference type="ARBA" id="ARBA00022525"/>
    </source>
</evidence>
<dbReference type="GO" id="GO:0005201">
    <property type="term" value="F:extracellular matrix structural constituent"/>
    <property type="evidence" value="ECO:0007669"/>
    <property type="project" value="TreeGrafter"/>
</dbReference>
<dbReference type="FunFam" id="3.90.215.10:FF:000001">
    <property type="entry name" value="Tenascin isoform 1"/>
    <property type="match status" value="1"/>
</dbReference>
<dbReference type="InterPro" id="IPR002181">
    <property type="entry name" value="Fibrinogen_a/b/g_C_dom"/>
</dbReference>
<evidence type="ECO:0000256" key="3">
    <source>
        <dbReference type="ARBA" id="ARBA00023157"/>
    </source>
</evidence>
<keyword evidence="2" id="KW-0964">Secreted</keyword>
<protein>
    <submittedName>
        <fullName evidence="7">Fibrinogen C domain-containing protein 1</fullName>
    </submittedName>
</protein>
<dbReference type="PANTHER" id="PTHR47221">
    <property type="entry name" value="FIBRINOGEN ALPHA CHAIN"/>
    <property type="match status" value="1"/>
</dbReference>
<evidence type="ECO:0000256" key="4">
    <source>
        <dbReference type="ARBA" id="ARBA00023180"/>
    </source>
</evidence>
<dbReference type="InterPro" id="IPR036056">
    <property type="entry name" value="Fibrinogen-like_C"/>
</dbReference>
<dbReference type="CDD" id="cd00087">
    <property type="entry name" value="FReD"/>
    <property type="match status" value="1"/>
</dbReference>
<keyword evidence="3" id="KW-1015">Disulfide bond</keyword>
<accession>A0A9Q0YSF9</accession>
<evidence type="ECO:0000256" key="5">
    <source>
        <dbReference type="SAM" id="SignalP"/>
    </source>
</evidence>
<dbReference type="Pfam" id="PF00147">
    <property type="entry name" value="Fibrinogen_C"/>
    <property type="match status" value="1"/>
</dbReference>
<dbReference type="SMART" id="SM00186">
    <property type="entry name" value="FBG"/>
    <property type="match status" value="1"/>
</dbReference>
<feature type="domain" description="Fibrinogen C-terminal" evidence="6">
    <location>
        <begin position="93"/>
        <end position="314"/>
    </location>
</feature>
<dbReference type="PROSITE" id="PS51406">
    <property type="entry name" value="FIBRINOGEN_C_2"/>
    <property type="match status" value="1"/>
</dbReference>
<dbReference type="GO" id="GO:0030674">
    <property type="term" value="F:protein-macromolecule adaptor activity"/>
    <property type="evidence" value="ECO:0007669"/>
    <property type="project" value="TreeGrafter"/>
</dbReference>
<dbReference type="GO" id="GO:0005577">
    <property type="term" value="C:fibrinogen complex"/>
    <property type="evidence" value="ECO:0007669"/>
    <property type="project" value="TreeGrafter"/>
</dbReference>
<gene>
    <name evidence="7" type="ORF">HOLleu_34734</name>
</gene>
<keyword evidence="4" id="KW-0325">Glycoprotein</keyword>
<dbReference type="Gene3D" id="3.90.215.10">
    <property type="entry name" value="Gamma Fibrinogen, chain A, domain 1"/>
    <property type="match status" value="1"/>
</dbReference>
<comment type="subcellular location">
    <subcellularLocation>
        <location evidence="1">Secreted</location>
    </subcellularLocation>
</comment>